<dbReference type="EMBL" id="CAJDYZ010008788">
    <property type="protein sequence ID" value="CAD1475823.1"/>
    <property type="molecule type" value="Genomic_DNA"/>
</dbReference>
<evidence type="ECO:0000313" key="10">
    <source>
        <dbReference type="EMBL" id="CAD1475823.1"/>
    </source>
</evidence>
<dbReference type="GO" id="GO:0015934">
    <property type="term" value="C:large ribosomal subunit"/>
    <property type="evidence" value="ECO:0007669"/>
    <property type="project" value="InterPro"/>
</dbReference>
<reference evidence="10" key="1">
    <citation type="submission" date="2020-07" db="EMBL/GenBank/DDBJ databases">
        <authorList>
            <person name="Nazaruddin N."/>
        </authorList>
    </citation>
    <scope>NUCLEOTIDE SEQUENCE</scope>
</reference>
<evidence type="ECO:0000256" key="3">
    <source>
        <dbReference type="ARBA" id="ARBA00022946"/>
    </source>
</evidence>
<evidence type="ECO:0000256" key="7">
    <source>
        <dbReference type="ARBA" id="ARBA00035281"/>
    </source>
</evidence>
<dbReference type="AlphaFoldDB" id="A0A6V7H8H7"/>
<proteinExistence type="inferred from homology"/>
<dbReference type="FunFam" id="3.30.1390.20:FF:000005">
    <property type="entry name" value="39S ribosomal protein L30, mitochondrial"/>
    <property type="match status" value="1"/>
</dbReference>
<comment type="similarity">
    <text evidence="2">Belongs to the universal ribosomal protein uL30 family.</text>
</comment>
<sequence>MASRFNVLLTFVRGHRQYTRAWLKDAIRYEKVKFHPHKIDHVDPPIVPSKVLMVFRVKPWKGNPYWEKDTLSHLGFEEKKNEPIFVKNIPEICAMLWKVKHLIKIVPLKLPEKLPKTIDEFTTYYIHENGTIHDTGKIDPARYQATMEAKNNIKKMNHYTIREQLRLRWIKGNLI</sequence>
<evidence type="ECO:0000256" key="5">
    <source>
        <dbReference type="ARBA" id="ARBA00023128"/>
    </source>
</evidence>
<dbReference type="GO" id="GO:0005743">
    <property type="term" value="C:mitochondrial inner membrane"/>
    <property type="evidence" value="ECO:0007669"/>
    <property type="project" value="UniProtKB-ARBA"/>
</dbReference>
<comment type="subcellular location">
    <subcellularLocation>
        <location evidence="1">Mitochondrion</location>
    </subcellularLocation>
</comment>
<dbReference type="GO" id="GO:0006412">
    <property type="term" value="P:translation"/>
    <property type="evidence" value="ECO:0007669"/>
    <property type="project" value="InterPro"/>
</dbReference>
<evidence type="ECO:0000259" key="9">
    <source>
        <dbReference type="Pfam" id="PF00327"/>
    </source>
</evidence>
<evidence type="ECO:0000313" key="11">
    <source>
        <dbReference type="Proteomes" id="UP000752696"/>
    </source>
</evidence>
<keyword evidence="11" id="KW-1185">Reference proteome</keyword>
<accession>A0A6V7H8H7</accession>
<dbReference type="OrthoDB" id="9973389at2759"/>
<dbReference type="SUPFAM" id="SSF55129">
    <property type="entry name" value="Ribosomal protein L30p/L7e"/>
    <property type="match status" value="1"/>
</dbReference>
<keyword evidence="4" id="KW-0689">Ribosomal protein</keyword>
<dbReference type="Gene3D" id="3.30.1390.20">
    <property type="entry name" value="Ribosomal protein L30, ferredoxin-like fold domain"/>
    <property type="match status" value="1"/>
</dbReference>
<dbReference type="PANTHER" id="PTHR15892">
    <property type="entry name" value="MITOCHONDRIAL RIBOSOMAL PROTEIN L30"/>
    <property type="match status" value="1"/>
</dbReference>
<dbReference type="GO" id="GO:0003735">
    <property type="term" value="F:structural constituent of ribosome"/>
    <property type="evidence" value="ECO:0007669"/>
    <property type="project" value="InterPro"/>
</dbReference>
<comment type="caution">
    <text evidence="10">The sequence shown here is derived from an EMBL/GenBank/DDBJ whole genome shotgun (WGS) entry which is preliminary data.</text>
</comment>
<keyword evidence="5" id="KW-0496">Mitochondrion</keyword>
<feature type="domain" description="Large ribosomal subunit protein uL30-like ferredoxin-like fold" evidence="9">
    <location>
        <begin position="54"/>
        <end position="103"/>
    </location>
</feature>
<dbReference type="InterPro" id="IPR036919">
    <property type="entry name" value="Ribo_uL30_ferredoxin-like_sf"/>
</dbReference>
<evidence type="ECO:0000256" key="8">
    <source>
        <dbReference type="ARBA" id="ARBA00035356"/>
    </source>
</evidence>
<dbReference type="Proteomes" id="UP000752696">
    <property type="component" value="Unassembled WGS sequence"/>
</dbReference>
<protein>
    <recommendedName>
        <fullName evidence="7">Large ribosomal subunit protein uL30m</fullName>
    </recommendedName>
    <alternativeName>
        <fullName evidence="8">39S ribosomal protein L30, mitochondrial</fullName>
    </alternativeName>
</protein>
<organism evidence="10 11">
    <name type="scientific">Heterotrigona itama</name>
    <dbReference type="NCBI Taxonomy" id="395501"/>
    <lineage>
        <taxon>Eukaryota</taxon>
        <taxon>Metazoa</taxon>
        <taxon>Ecdysozoa</taxon>
        <taxon>Arthropoda</taxon>
        <taxon>Hexapoda</taxon>
        <taxon>Insecta</taxon>
        <taxon>Pterygota</taxon>
        <taxon>Neoptera</taxon>
        <taxon>Endopterygota</taxon>
        <taxon>Hymenoptera</taxon>
        <taxon>Apocrita</taxon>
        <taxon>Aculeata</taxon>
        <taxon>Apoidea</taxon>
        <taxon>Anthophila</taxon>
        <taxon>Apidae</taxon>
        <taxon>Heterotrigona</taxon>
    </lineage>
</organism>
<dbReference type="InterPro" id="IPR005996">
    <property type="entry name" value="Ribosomal_uL30_bac-type"/>
</dbReference>
<name>A0A6V7H8H7_9HYME</name>
<dbReference type="CDD" id="cd00355">
    <property type="entry name" value="Ribosomal_L30_like"/>
    <property type="match status" value="1"/>
</dbReference>
<keyword evidence="6" id="KW-0687">Ribonucleoprotein</keyword>
<evidence type="ECO:0000256" key="1">
    <source>
        <dbReference type="ARBA" id="ARBA00004173"/>
    </source>
</evidence>
<dbReference type="PANTHER" id="PTHR15892:SF2">
    <property type="entry name" value="LARGE RIBOSOMAL SUBUNIT PROTEIN UL30M"/>
    <property type="match status" value="1"/>
</dbReference>
<dbReference type="InterPro" id="IPR016082">
    <property type="entry name" value="Ribosomal_uL30_ferredoxin-like"/>
</dbReference>
<evidence type="ECO:0000256" key="6">
    <source>
        <dbReference type="ARBA" id="ARBA00023274"/>
    </source>
</evidence>
<evidence type="ECO:0000256" key="2">
    <source>
        <dbReference type="ARBA" id="ARBA00007594"/>
    </source>
</evidence>
<gene>
    <name evidence="10" type="ORF">MHI_LOCUS596276</name>
</gene>
<evidence type="ECO:0000256" key="4">
    <source>
        <dbReference type="ARBA" id="ARBA00022980"/>
    </source>
</evidence>
<dbReference type="Pfam" id="PF00327">
    <property type="entry name" value="Ribosomal_L30"/>
    <property type="match status" value="1"/>
</dbReference>
<keyword evidence="3" id="KW-0809">Transit peptide</keyword>